<feature type="coiled-coil region" evidence="1">
    <location>
        <begin position="45"/>
        <end position="72"/>
    </location>
</feature>
<gene>
    <name evidence="3" type="ORF">SAMN05421823_102640</name>
</gene>
<organism evidence="3 4">
    <name type="scientific">Catalinimonas alkaloidigena</name>
    <dbReference type="NCBI Taxonomy" id="1075417"/>
    <lineage>
        <taxon>Bacteria</taxon>
        <taxon>Pseudomonadati</taxon>
        <taxon>Bacteroidota</taxon>
        <taxon>Cytophagia</taxon>
        <taxon>Cytophagales</taxon>
        <taxon>Catalimonadaceae</taxon>
        <taxon>Catalinimonas</taxon>
    </lineage>
</organism>
<proteinExistence type="predicted"/>
<dbReference type="Proteomes" id="UP000198510">
    <property type="component" value="Unassembled WGS sequence"/>
</dbReference>
<evidence type="ECO:0000313" key="4">
    <source>
        <dbReference type="Proteomes" id="UP000198510"/>
    </source>
</evidence>
<keyword evidence="4" id="KW-1185">Reference proteome</keyword>
<evidence type="ECO:0000313" key="3">
    <source>
        <dbReference type="EMBL" id="SDK39846.1"/>
    </source>
</evidence>
<evidence type="ECO:0000256" key="1">
    <source>
        <dbReference type="SAM" id="Coils"/>
    </source>
</evidence>
<evidence type="ECO:0008006" key="5">
    <source>
        <dbReference type="Google" id="ProtNLM"/>
    </source>
</evidence>
<accession>A0A1G9BK59</accession>
<sequence length="305" mass="34789">MAETNPEARKSRRGLIIGIIALLLILNGVQFYLSYQNREERAQVEQEKDTEIRMATQELDSLRSELEERYNEIAQLGGDTASLRAAMRDLDVQLQTAQRSARVNASELRDIQADYKLLLSQKDNEIAELKAQNEILFQENTSLKQTIVSRNDSLKNLTRQTQQMAEKVAVASVLKAENLHVSYIDDRGRERDDNDNTFRGRRVDKIKVNFSIGDNPVAKIENKEVMIRILEPEGSTLQDVATGSGTFEYEGQEIFYTAKQNFLFDNKNPRLTFIYSKGTPFKEGRHTVELYAEGAKIGESQFTIK</sequence>
<protein>
    <recommendedName>
        <fullName evidence="5">Cell division protein ZapB</fullName>
    </recommendedName>
</protein>
<dbReference type="EMBL" id="FNFO01000002">
    <property type="protein sequence ID" value="SDK39846.1"/>
    <property type="molecule type" value="Genomic_DNA"/>
</dbReference>
<reference evidence="3 4" key="1">
    <citation type="submission" date="2016-10" db="EMBL/GenBank/DDBJ databases">
        <authorList>
            <person name="de Groot N.N."/>
        </authorList>
    </citation>
    <scope>NUCLEOTIDE SEQUENCE [LARGE SCALE GENOMIC DNA]</scope>
    <source>
        <strain evidence="3 4">DSM 25186</strain>
    </source>
</reference>
<feature type="coiled-coil region" evidence="1">
    <location>
        <begin position="112"/>
        <end position="146"/>
    </location>
</feature>
<dbReference type="AlphaFoldDB" id="A0A1G9BK59"/>
<keyword evidence="2" id="KW-0812">Transmembrane</keyword>
<keyword evidence="2" id="KW-0472">Membrane</keyword>
<dbReference type="RefSeq" id="WP_089680464.1">
    <property type="nucleotide sequence ID" value="NZ_FNFO01000002.1"/>
</dbReference>
<keyword evidence="2" id="KW-1133">Transmembrane helix</keyword>
<dbReference type="STRING" id="1075417.SAMN05421823_102640"/>
<name>A0A1G9BK59_9BACT</name>
<dbReference type="OrthoDB" id="848185at2"/>
<keyword evidence="1" id="KW-0175">Coiled coil</keyword>
<evidence type="ECO:0000256" key="2">
    <source>
        <dbReference type="SAM" id="Phobius"/>
    </source>
</evidence>
<feature type="transmembrane region" description="Helical" evidence="2">
    <location>
        <begin position="15"/>
        <end position="33"/>
    </location>
</feature>